<dbReference type="InterPro" id="IPR001160">
    <property type="entry name" value="Peptidase_M20C"/>
</dbReference>
<dbReference type="PANTHER" id="PTHR43501:SF1">
    <property type="entry name" value="CYTOSOL NON-SPECIFIC DIPEPTIDASE"/>
    <property type="match status" value="1"/>
</dbReference>
<gene>
    <name evidence="20" type="ORF">H4O21_07240</name>
</gene>
<comment type="cofactor">
    <cofactor evidence="1">
        <name>Co(2+)</name>
        <dbReference type="ChEBI" id="CHEBI:48828"/>
    </cofactor>
</comment>
<dbReference type="AlphaFoldDB" id="A0A839INY9"/>
<keyword evidence="9" id="KW-0170">Cobalt</keyword>
<dbReference type="InterPro" id="IPR011650">
    <property type="entry name" value="Peptidase_M20_dimer"/>
</dbReference>
<evidence type="ECO:0000256" key="15">
    <source>
        <dbReference type="ARBA" id="ARBA00075285"/>
    </source>
</evidence>
<evidence type="ECO:0000256" key="9">
    <source>
        <dbReference type="ARBA" id="ARBA00023285"/>
    </source>
</evidence>
<keyword evidence="8" id="KW-0482">Metalloprotease</keyword>
<evidence type="ECO:0000256" key="5">
    <source>
        <dbReference type="ARBA" id="ARBA00022801"/>
    </source>
</evidence>
<name>A0A839INY9_9GAMM</name>
<evidence type="ECO:0000256" key="1">
    <source>
        <dbReference type="ARBA" id="ARBA00001941"/>
    </source>
</evidence>
<comment type="similarity">
    <text evidence="13">Belongs to the peptidase M20C family.</text>
</comment>
<dbReference type="Gene3D" id="3.40.630.10">
    <property type="entry name" value="Zn peptidases"/>
    <property type="match status" value="2"/>
</dbReference>
<feature type="domain" description="Peptidase M20 dimerisation" evidence="19">
    <location>
        <begin position="210"/>
        <end position="294"/>
    </location>
</feature>
<keyword evidence="7" id="KW-0224">Dipeptidase</keyword>
<dbReference type="EMBL" id="JACJFM010000007">
    <property type="protein sequence ID" value="MBB1486400.1"/>
    <property type="molecule type" value="Genomic_DNA"/>
</dbReference>
<evidence type="ECO:0000256" key="11">
    <source>
        <dbReference type="ARBA" id="ARBA00038976"/>
    </source>
</evidence>
<dbReference type="FunFam" id="3.40.630.10:FF:000015">
    <property type="entry name" value="Aminoacyl-histidine dipeptidase PepD"/>
    <property type="match status" value="1"/>
</dbReference>
<evidence type="ECO:0000259" key="19">
    <source>
        <dbReference type="Pfam" id="PF07687"/>
    </source>
</evidence>
<evidence type="ECO:0000256" key="7">
    <source>
        <dbReference type="ARBA" id="ARBA00022997"/>
    </source>
</evidence>
<dbReference type="EC" id="3.4.13.18" evidence="11"/>
<dbReference type="Pfam" id="PF07687">
    <property type="entry name" value="M20_dimer"/>
    <property type="match status" value="1"/>
</dbReference>
<dbReference type="CDD" id="cd03890">
    <property type="entry name" value="M20_pepD"/>
    <property type="match status" value="1"/>
</dbReference>
<evidence type="ECO:0000256" key="17">
    <source>
        <dbReference type="ARBA" id="ARBA00077688"/>
    </source>
</evidence>
<evidence type="ECO:0000256" key="18">
    <source>
        <dbReference type="ARBA" id="ARBA00078074"/>
    </source>
</evidence>
<dbReference type="SUPFAM" id="SSF53187">
    <property type="entry name" value="Zn-dependent exopeptidases"/>
    <property type="match status" value="1"/>
</dbReference>
<dbReference type="PRINTS" id="PR00934">
    <property type="entry name" value="XHISDIPTASE"/>
</dbReference>
<proteinExistence type="inferred from homology"/>
<evidence type="ECO:0000256" key="13">
    <source>
        <dbReference type="ARBA" id="ARBA00061423"/>
    </source>
</evidence>
<comment type="caution">
    <text evidence="20">The sequence shown here is derived from an EMBL/GenBank/DDBJ whole genome shotgun (WGS) entry which is preliminary data.</text>
</comment>
<evidence type="ECO:0000256" key="2">
    <source>
        <dbReference type="ARBA" id="ARBA00001947"/>
    </source>
</evidence>
<evidence type="ECO:0000256" key="12">
    <source>
        <dbReference type="ARBA" id="ARBA00044252"/>
    </source>
</evidence>
<keyword evidence="3" id="KW-0645">Protease</keyword>
<reference evidence="20 21" key="1">
    <citation type="submission" date="2020-08" db="EMBL/GenBank/DDBJ databases">
        <title>Oceanospirillum sp. nov. isolated from marine sediment.</title>
        <authorList>
            <person name="Ji X."/>
        </authorList>
    </citation>
    <scope>NUCLEOTIDE SEQUENCE [LARGE SCALE GENOMIC DNA]</scope>
    <source>
        <strain evidence="20 21">D5</strain>
    </source>
</reference>
<evidence type="ECO:0000256" key="14">
    <source>
        <dbReference type="ARBA" id="ARBA00071271"/>
    </source>
</evidence>
<dbReference type="PIRSF" id="PIRSF016599">
    <property type="entry name" value="Xaa-His_dipept"/>
    <property type="match status" value="1"/>
</dbReference>
<dbReference type="NCBIfam" id="TIGR01893">
    <property type="entry name" value="aa-his-dipept"/>
    <property type="match status" value="1"/>
</dbReference>
<dbReference type="GO" id="GO:0006508">
    <property type="term" value="P:proteolysis"/>
    <property type="evidence" value="ECO:0007669"/>
    <property type="project" value="UniProtKB-KW"/>
</dbReference>
<dbReference type="RefSeq" id="WP_182808190.1">
    <property type="nucleotide sequence ID" value="NZ_JACJFM010000007.1"/>
</dbReference>
<dbReference type="Proteomes" id="UP000565262">
    <property type="component" value="Unassembled WGS sequence"/>
</dbReference>
<evidence type="ECO:0000256" key="8">
    <source>
        <dbReference type="ARBA" id="ARBA00023049"/>
    </source>
</evidence>
<evidence type="ECO:0000313" key="20">
    <source>
        <dbReference type="EMBL" id="MBB1486400.1"/>
    </source>
</evidence>
<dbReference type="PANTHER" id="PTHR43501">
    <property type="entry name" value="CYTOSOL NON-SPECIFIC DIPEPTIDASE"/>
    <property type="match status" value="1"/>
</dbReference>
<dbReference type="Pfam" id="PF01546">
    <property type="entry name" value="Peptidase_M20"/>
    <property type="match status" value="1"/>
</dbReference>
<keyword evidence="5" id="KW-0378">Hydrolase</keyword>
<keyword evidence="6" id="KW-0862">Zinc</keyword>
<sequence>MTNAHLSELAPQPLWSFFKLLADTPRPSEHEAAIVEKLEHWADSKGFAHERDGAGNLLIRKPATAGCEQRQTIVIQGHVDMVAQANQDSEHNFLTDSIATQIQDGWLTATGTTLGADNGLGVAAGLAILDADDIQHGPVELLLTIEEESSMRGALELRENWLQGKWLLNLDSEDRGDVYVGCAGGVDVNVNHHLALQSNDNSALKILFTGLRGGHSGLDIDKGRGNANRLLIRALNVLQTEFSFRLASFNGGTLRNAIPREAEAVIALAAEQQDSVIAALTQQVALFNKELAETDHELVLKTSTVQADLALSDNDSRQLINVLNAAPCGVEQMSNSGFAGVVETSNNLGIVTLKPSTQSSEQSPTPQADFEACLLVRSLKDSATQALAERIRSCFQLIGADVEFDGAYPGWTPNAKSDLLQYFQHCHKELMGQEAHVKVIHAGLECGIIGAKYPALDMISFGPLIRGAHSPEERVELQSVEEFWQLLTLLVQRLP</sequence>
<organism evidence="20 21">
    <name type="scientific">Oceanospirillum sediminis</name>
    <dbReference type="NCBI Taxonomy" id="2760088"/>
    <lineage>
        <taxon>Bacteria</taxon>
        <taxon>Pseudomonadati</taxon>
        <taxon>Pseudomonadota</taxon>
        <taxon>Gammaproteobacteria</taxon>
        <taxon>Oceanospirillales</taxon>
        <taxon>Oceanospirillaceae</taxon>
        <taxon>Oceanospirillum</taxon>
    </lineage>
</organism>
<dbReference type="InterPro" id="IPR002933">
    <property type="entry name" value="Peptidase_M20"/>
</dbReference>
<evidence type="ECO:0000256" key="6">
    <source>
        <dbReference type="ARBA" id="ARBA00022833"/>
    </source>
</evidence>
<evidence type="ECO:0000256" key="10">
    <source>
        <dbReference type="ARBA" id="ARBA00036421"/>
    </source>
</evidence>
<accession>A0A839INY9</accession>
<comment type="catalytic activity">
    <reaction evidence="10">
        <text>Hydrolysis of dipeptides, preferentially hydrophobic dipeptides including prolyl amino acids.</text>
        <dbReference type="EC" id="3.4.13.18"/>
    </reaction>
</comment>
<dbReference type="GO" id="GO:0070573">
    <property type="term" value="F:metallodipeptidase activity"/>
    <property type="evidence" value="ECO:0007669"/>
    <property type="project" value="TreeGrafter"/>
</dbReference>
<keyword evidence="21" id="KW-1185">Reference proteome</keyword>
<evidence type="ECO:0000313" key="21">
    <source>
        <dbReference type="Proteomes" id="UP000565262"/>
    </source>
</evidence>
<dbReference type="GO" id="GO:0046872">
    <property type="term" value="F:metal ion binding"/>
    <property type="evidence" value="ECO:0007669"/>
    <property type="project" value="UniProtKB-KW"/>
</dbReference>
<protein>
    <recommendedName>
        <fullName evidence="14">Cytosol non-specific dipeptidase</fullName>
        <ecNumber evidence="11">3.4.13.18</ecNumber>
    </recommendedName>
    <alternativeName>
        <fullName evidence="17">Aminoacyl-histidine dipeptidase</fullName>
    </alternativeName>
    <alternativeName>
        <fullName evidence="16">Beta-alanyl-histidine dipeptidase</fullName>
    </alternativeName>
    <alternativeName>
        <fullName evidence="15">Carnosinase</fullName>
    </alternativeName>
    <alternativeName>
        <fullName evidence="12">Peptidase D</fullName>
    </alternativeName>
    <alternativeName>
        <fullName evidence="18">Xaa-His dipeptidase</fullName>
    </alternativeName>
</protein>
<evidence type="ECO:0000256" key="16">
    <source>
        <dbReference type="ARBA" id="ARBA00076004"/>
    </source>
</evidence>
<dbReference type="GO" id="GO:0005829">
    <property type="term" value="C:cytosol"/>
    <property type="evidence" value="ECO:0007669"/>
    <property type="project" value="TreeGrafter"/>
</dbReference>
<comment type="cofactor">
    <cofactor evidence="2">
        <name>Zn(2+)</name>
        <dbReference type="ChEBI" id="CHEBI:29105"/>
    </cofactor>
</comment>
<evidence type="ECO:0000256" key="3">
    <source>
        <dbReference type="ARBA" id="ARBA00022670"/>
    </source>
</evidence>
<keyword evidence="4" id="KW-0479">Metal-binding</keyword>
<evidence type="ECO:0000256" key="4">
    <source>
        <dbReference type="ARBA" id="ARBA00022723"/>
    </source>
</evidence>
<dbReference type="FunFam" id="3.40.630.10:FF:000018">
    <property type="entry name" value="Aminoacyl-histidine dipeptidase PepD"/>
    <property type="match status" value="1"/>
</dbReference>